<dbReference type="PANTHER" id="PTHR24177">
    <property type="entry name" value="CASKIN"/>
    <property type="match status" value="1"/>
</dbReference>
<dbReference type="PANTHER" id="PTHR24177:SF472">
    <property type="entry name" value="PGG DOMAIN-CONTAINING PROTEIN"/>
    <property type="match status" value="1"/>
</dbReference>
<dbReference type="Pfam" id="PF13962">
    <property type="entry name" value="PGG"/>
    <property type="match status" value="1"/>
</dbReference>
<accession>A0A251S0B5</accession>
<dbReference type="GO" id="GO:0016020">
    <property type="term" value="C:membrane"/>
    <property type="evidence" value="ECO:0000318"/>
    <property type="project" value="GO_Central"/>
</dbReference>
<reference evidence="3" key="3">
    <citation type="submission" date="2020-06" db="EMBL/GenBank/DDBJ databases">
        <title>Helianthus annuus Genome sequencing and assembly Release 2.</title>
        <authorList>
            <person name="Gouzy J."/>
            <person name="Langlade N."/>
            <person name="Munos S."/>
        </authorList>
    </citation>
    <scope>NUCLEOTIDE SEQUENCE</scope>
    <source>
        <tissue evidence="3">Leaves</tissue>
    </source>
</reference>
<dbReference type="EMBL" id="CM007905">
    <property type="protein sequence ID" value="OTF92054.1"/>
    <property type="molecule type" value="Genomic_DNA"/>
</dbReference>
<evidence type="ECO:0000313" key="3">
    <source>
        <dbReference type="EMBL" id="KAF5809349.1"/>
    </source>
</evidence>
<proteinExistence type="predicted"/>
<keyword evidence="1" id="KW-0812">Transmembrane</keyword>
<keyword evidence="5" id="KW-1185">Reference proteome</keyword>
<evidence type="ECO:0000313" key="4">
    <source>
        <dbReference type="EMBL" id="OTF92054.1"/>
    </source>
</evidence>
<reference evidence="3 5" key="1">
    <citation type="journal article" date="2017" name="Nature">
        <title>The sunflower genome provides insights into oil metabolism, flowering and Asterid evolution.</title>
        <authorList>
            <person name="Badouin H."/>
            <person name="Gouzy J."/>
            <person name="Grassa C.J."/>
            <person name="Murat F."/>
            <person name="Staton S.E."/>
            <person name="Cottret L."/>
            <person name="Lelandais-Briere C."/>
            <person name="Owens G.L."/>
            <person name="Carrere S."/>
            <person name="Mayjonade B."/>
            <person name="Legrand L."/>
            <person name="Gill N."/>
            <person name="Kane N.C."/>
            <person name="Bowers J.E."/>
            <person name="Hubner S."/>
            <person name="Bellec A."/>
            <person name="Berard A."/>
            <person name="Berges H."/>
            <person name="Blanchet N."/>
            <person name="Boniface M.C."/>
            <person name="Brunel D."/>
            <person name="Catrice O."/>
            <person name="Chaidir N."/>
            <person name="Claudel C."/>
            <person name="Donnadieu C."/>
            <person name="Faraut T."/>
            <person name="Fievet G."/>
            <person name="Helmstetter N."/>
            <person name="King M."/>
            <person name="Knapp S.J."/>
            <person name="Lai Z."/>
            <person name="Le Paslier M.C."/>
            <person name="Lippi Y."/>
            <person name="Lorenzon L."/>
            <person name="Mandel J.R."/>
            <person name="Marage G."/>
            <person name="Marchand G."/>
            <person name="Marquand E."/>
            <person name="Bret-Mestries E."/>
            <person name="Morien E."/>
            <person name="Nambeesan S."/>
            <person name="Nguyen T."/>
            <person name="Pegot-Espagnet P."/>
            <person name="Pouilly N."/>
            <person name="Raftis F."/>
            <person name="Sallet E."/>
            <person name="Schiex T."/>
            <person name="Thomas J."/>
            <person name="Vandecasteele C."/>
            <person name="Vares D."/>
            <person name="Vear F."/>
            <person name="Vautrin S."/>
            <person name="Crespi M."/>
            <person name="Mangin B."/>
            <person name="Burke J.M."/>
            <person name="Salse J."/>
            <person name="Munos S."/>
            <person name="Vincourt P."/>
            <person name="Rieseberg L.H."/>
            <person name="Langlade N.B."/>
        </authorList>
    </citation>
    <scope>NUCLEOTIDE SEQUENCE [LARGE SCALE GENOMIC DNA]</scope>
    <source>
        <strain evidence="5">cv. SF193</strain>
        <tissue evidence="3">Leaves</tissue>
    </source>
</reference>
<organism evidence="4 5">
    <name type="scientific">Helianthus annuus</name>
    <name type="common">Common sunflower</name>
    <dbReference type="NCBI Taxonomy" id="4232"/>
    <lineage>
        <taxon>Eukaryota</taxon>
        <taxon>Viridiplantae</taxon>
        <taxon>Streptophyta</taxon>
        <taxon>Embryophyta</taxon>
        <taxon>Tracheophyta</taxon>
        <taxon>Spermatophyta</taxon>
        <taxon>Magnoliopsida</taxon>
        <taxon>eudicotyledons</taxon>
        <taxon>Gunneridae</taxon>
        <taxon>Pentapetalae</taxon>
        <taxon>asterids</taxon>
        <taxon>campanulids</taxon>
        <taxon>Asterales</taxon>
        <taxon>Asteraceae</taxon>
        <taxon>Asteroideae</taxon>
        <taxon>Heliantheae alliance</taxon>
        <taxon>Heliantheae</taxon>
        <taxon>Helianthus</taxon>
    </lineage>
</organism>
<reference evidence="4" key="2">
    <citation type="submission" date="2017-02" db="EMBL/GenBank/DDBJ databases">
        <title>Sunflower complete genome.</title>
        <authorList>
            <person name="Langlade N."/>
            <person name="Munos S."/>
        </authorList>
    </citation>
    <scope>NUCLEOTIDE SEQUENCE [LARGE SCALE GENOMIC DNA]</scope>
    <source>
        <tissue evidence="4">Leaves</tissue>
    </source>
</reference>
<dbReference type="OMA" id="VIFTEDH"/>
<feature type="domain" description="PGG" evidence="2">
    <location>
        <begin position="11"/>
        <end position="124"/>
    </location>
</feature>
<keyword evidence="1" id="KW-0472">Membrane</keyword>
<feature type="transmembrane region" description="Helical" evidence="1">
    <location>
        <begin position="131"/>
        <end position="157"/>
    </location>
</feature>
<dbReference type="Gramene" id="mRNA:HanXRQr2_Chr04g0156101">
    <property type="protein sequence ID" value="CDS:HanXRQr2_Chr04g0156101.1"/>
    <property type="gene ID" value="HanXRQr2_Chr04g0156101"/>
</dbReference>
<sequence>MEHKHLVTLGEKWMKETGSQCMVVATLIATIVFAAAFTVPGGYDQQNGIPIFHSKATFMVFVIADAISLFSSSASIIMFLSILTSRYAERDFLESLPNKLMVGLATLFLSIATMMITFSVSFFVLYRKGLIWTPILISVFAMTPVLLYMVLQSGLFFDVFRSTYRSRYLFNPQKHVLYYKTPMF</sequence>
<dbReference type="STRING" id="4232.A0A251S0B5"/>
<name>A0A251S0B5_HELAN</name>
<dbReference type="AlphaFoldDB" id="A0A251S0B5"/>
<feature type="transmembrane region" description="Helical" evidence="1">
    <location>
        <begin position="59"/>
        <end position="83"/>
    </location>
</feature>
<keyword evidence="1" id="KW-1133">Transmembrane helix</keyword>
<feature type="transmembrane region" description="Helical" evidence="1">
    <location>
        <begin position="21"/>
        <end position="39"/>
    </location>
</feature>
<evidence type="ECO:0000259" key="2">
    <source>
        <dbReference type="Pfam" id="PF13962"/>
    </source>
</evidence>
<feature type="transmembrane region" description="Helical" evidence="1">
    <location>
        <begin position="104"/>
        <end position="125"/>
    </location>
</feature>
<dbReference type="Proteomes" id="UP000215914">
    <property type="component" value="Chromosome 16"/>
</dbReference>
<evidence type="ECO:0000313" key="5">
    <source>
        <dbReference type="Proteomes" id="UP000215914"/>
    </source>
</evidence>
<gene>
    <name evidence="4" type="ORF">HannXRQ_Chr16g0517671</name>
    <name evidence="3" type="ORF">HanXRQr2_Chr04g0156101</name>
</gene>
<dbReference type="InParanoid" id="A0A251S0B5"/>
<dbReference type="InterPro" id="IPR026961">
    <property type="entry name" value="PGG_dom"/>
</dbReference>
<protein>
    <submittedName>
        <fullName evidence="3 4">PGG domain-containing protein</fullName>
    </submittedName>
</protein>
<dbReference type="EMBL" id="MNCJ02000319">
    <property type="protein sequence ID" value="KAF5809349.1"/>
    <property type="molecule type" value="Genomic_DNA"/>
</dbReference>
<evidence type="ECO:0000256" key="1">
    <source>
        <dbReference type="SAM" id="Phobius"/>
    </source>
</evidence>